<dbReference type="Gene3D" id="1.10.630.10">
    <property type="entry name" value="Cytochrome P450"/>
    <property type="match status" value="1"/>
</dbReference>
<dbReference type="InterPro" id="IPR002401">
    <property type="entry name" value="Cyt_P450_E_grp-I"/>
</dbReference>
<dbReference type="CDD" id="cd11065">
    <property type="entry name" value="CYP64-like"/>
    <property type="match status" value="1"/>
</dbReference>
<proteinExistence type="inferred from homology"/>
<evidence type="ECO:0000313" key="11">
    <source>
        <dbReference type="EMBL" id="KAJ7046067.1"/>
    </source>
</evidence>
<gene>
    <name evidence="11" type="ORF">C8F04DRAFT_1206160</name>
</gene>
<name>A0AAD6TI10_9AGAR</name>
<evidence type="ECO:0000256" key="1">
    <source>
        <dbReference type="ARBA" id="ARBA00001971"/>
    </source>
</evidence>
<comment type="caution">
    <text evidence="11">The sequence shown here is derived from an EMBL/GenBank/DDBJ whole genome shotgun (WGS) entry which is preliminary data.</text>
</comment>
<comment type="cofactor">
    <cofactor evidence="1 9">
        <name>heme</name>
        <dbReference type="ChEBI" id="CHEBI:30413"/>
    </cofactor>
</comment>
<reference evidence="11" key="1">
    <citation type="submission" date="2023-03" db="EMBL/GenBank/DDBJ databases">
        <title>Massive genome expansion in bonnet fungi (Mycena s.s.) driven by repeated elements and novel gene families across ecological guilds.</title>
        <authorList>
            <consortium name="Lawrence Berkeley National Laboratory"/>
            <person name="Harder C.B."/>
            <person name="Miyauchi S."/>
            <person name="Viragh M."/>
            <person name="Kuo A."/>
            <person name="Thoen E."/>
            <person name="Andreopoulos B."/>
            <person name="Lu D."/>
            <person name="Skrede I."/>
            <person name="Drula E."/>
            <person name="Henrissat B."/>
            <person name="Morin E."/>
            <person name="Kohler A."/>
            <person name="Barry K."/>
            <person name="LaButti K."/>
            <person name="Morin E."/>
            <person name="Salamov A."/>
            <person name="Lipzen A."/>
            <person name="Mereny Z."/>
            <person name="Hegedus B."/>
            <person name="Baldrian P."/>
            <person name="Stursova M."/>
            <person name="Weitz H."/>
            <person name="Taylor A."/>
            <person name="Grigoriev I.V."/>
            <person name="Nagy L.G."/>
            <person name="Martin F."/>
            <person name="Kauserud H."/>
        </authorList>
    </citation>
    <scope>NUCLEOTIDE SEQUENCE</scope>
    <source>
        <strain evidence="11">CBHHK200</strain>
    </source>
</reference>
<protein>
    <submittedName>
        <fullName evidence="11">Cytochrome P450</fullName>
    </submittedName>
</protein>
<dbReference type="InterPro" id="IPR001128">
    <property type="entry name" value="Cyt_P450"/>
</dbReference>
<keyword evidence="5 9" id="KW-0479">Metal-binding</keyword>
<dbReference type="GO" id="GO:0020037">
    <property type="term" value="F:heme binding"/>
    <property type="evidence" value="ECO:0007669"/>
    <property type="project" value="InterPro"/>
</dbReference>
<keyword evidence="12" id="KW-1185">Reference proteome</keyword>
<evidence type="ECO:0000256" key="5">
    <source>
        <dbReference type="ARBA" id="ARBA00022723"/>
    </source>
</evidence>
<dbReference type="GO" id="GO:0016705">
    <property type="term" value="F:oxidoreductase activity, acting on paired donors, with incorporation or reduction of molecular oxygen"/>
    <property type="evidence" value="ECO:0007669"/>
    <property type="project" value="InterPro"/>
</dbReference>
<dbReference type="GO" id="GO:0005506">
    <property type="term" value="F:iron ion binding"/>
    <property type="evidence" value="ECO:0007669"/>
    <property type="project" value="InterPro"/>
</dbReference>
<dbReference type="EMBL" id="JARJCM010000003">
    <property type="protein sequence ID" value="KAJ7046067.1"/>
    <property type="molecule type" value="Genomic_DNA"/>
</dbReference>
<dbReference type="PROSITE" id="PS00086">
    <property type="entry name" value="CYTOCHROME_P450"/>
    <property type="match status" value="1"/>
</dbReference>
<dbReference type="Pfam" id="PF00067">
    <property type="entry name" value="p450"/>
    <property type="match status" value="1"/>
</dbReference>
<evidence type="ECO:0000256" key="7">
    <source>
        <dbReference type="ARBA" id="ARBA00023004"/>
    </source>
</evidence>
<keyword evidence="6 10" id="KW-0560">Oxidoreductase</keyword>
<sequence>MHLFLYICASVFLVSLTAIISLLLNALTAHAHHPPHYWPRRPSGLPLVGSLLQLPRSKPWIHYAQWAQRFGDIFHFRVLGREFVVLSSITTALDLFERRSVIYSDRPLFVMCGELVGRDESVLFSPYGDRLREYRRILNSTLGPGVAHRHWEMQQEEVHKFLNGLLESPHQLMPAIRRYAGSVVLRIAYGHVVESDDDKYVLLAEELAHITTAAIQPGKWLVDSFPYLKHVPDWMPGAGFKRWAVKARARSDELIYSPLQEVKKKIEKGTATPSLTADFIENSPENERIIANVASSFYAGELQLFYDTRTDSEMHSPSAGADTSASILATFFLMMTLHPNVQSRASSEIDRVVGTSRLPHITDREKLPFVDAIIKEVYRFHPVAPLIIHSPLKDDIYRDYFIPKGASVIVNIWGILHDEHNFTNPSAFNPDRFMDPPEGTIDPRTIIFGLGRRNCPGKHLGEASVFMAISNALASLRISKALDEAGKVIEPVVDFTSGHTS</sequence>
<evidence type="ECO:0000256" key="6">
    <source>
        <dbReference type="ARBA" id="ARBA00023002"/>
    </source>
</evidence>
<dbReference type="PRINTS" id="PR00463">
    <property type="entry name" value="EP450I"/>
</dbReference>
<dbReference type="PANTHER" id="PTHR46300:SF7">
    <property type="entry name" value="P450, PUTATIVE (EUROFUNG)-RELATED"/>
    <property type="match status" value="1"/>
</dbReference>
<dbReference type="AlphaFoldDB" id="A0AAD6TI10"/>
<keyword evidence="7 9" id="KW-0408">Iron</keyword>
<keyword evidence="8 10" id="KW-0503">Monooxygenase</keyword>
<evidence type="ECO:0000313" key="12">
    <source>
        <dbReference type="Proteomes" id="UP001218188"/>
    </source>
</evidence>
<accession>A0AAD6TI10</accession>
<evidence type="ECO:0000256" key="8">
    <source>
        <dbReference type="ARBA" id="ARBA00023033"/>
    </source>
</evidence>
<dbReference type="GO" id="GO:0004497">
    <property type="term" value="F:monooxygenase activity"/>
    <property type="evidence" value="ECO:0007669"/>
    <property type="project" value="UniProtKB-KW"/>
</dbReference>
<dbReference type="InterPro" id="IPR017972">
    <property type="entry name" value="Cyt_P450_CS"/>
</dbReference>
<feature type="binding site" description="axial binding residue" evidence="9">
    <location>
        <position position="455"/>
    </location>
    <ligand>
        <name>heme</name>
        <dbReference type="ChEBI" id="CHEBI:30413"/>
    </ligand>
    <ligandPart>
        <name>Fe</name>
        <dbReference type="ChEBI" id="CHEBI:18248"/>
    </ligandPart>
</feature>
<evidence type="ECO:0000256" key="2">
    <source>
        <dbReference type="ARBA" id="ARBA00005179"/>
    </source>
</evidence>
<evidence type="ECO:0000256" key="3">
    <source>
        <dbReference type="ARBA" id="ARBA00010617"/>
    </source>
</evidence>
<evidence type="ECO:0000256" key="4">
    <source>
        <dbReference type="ARBA" id="ARBA00022617"/>
    </source>
</evidence>
<dbReference type="InterPro" id="IPR050364">
    <property type="entry name" value="Cytochrome_P450_fung"/>
</dbReference>
<organism evidence="11 12">
    <name type="scientific">Mycena alexandri</name>
    <dbReference type="NCBI Taxonomy" id="1745969"/>
    <lineage>
        <taxon>Eukaryota</taxon>
        <taxon>Fungi</taxon>
        <taxon>Dikarya</taxon>
        <taxon>Basidiomycota</taxon>
        <taxon>Agaricomycotina</taxon>
        <taxon>Agaricomycetes</taxon>
        <taxon>Agaricomycetidae</taxon>
        <taxon>Agaricales</taxon>
        <taxon>Marasmiineae</taxon>
        <taxon>Mycenaceae</taxon>
        <taxon>Mycena</taxon>
    </lineage>
</organism>
<keyword evidence="4 9" id="KW-0349">Heme</keyword>
<evidence type="ECO:0000256" key="10">
    <source>
        <dbReference type="RuleBase" id="RU000461"/>
    </source>
</evidence>
<comment type="pathway">
    <text evidence="2">Secondary metabolite biosynthesis.</text>
</comment>
<dbReference type="SUPFAM" id="SSF48264">
    <property type="entry name" value="Cytochrome P450"/>
    <property type="match status" value="1"/>
</dbReference>
<dbReference type="PANTHER" id="PTHR46300">
    <property type="entry name" value="P450, PUTATIVE (EUROFUNG)-RELATED-RELATED"/>
    <property type="match status" value="1"/>
</dbReference>
<comment type="similarity">
    <text evidence="3 10">Belongs to the cytochrome P450 family.</text>
</comment>
<dbReference type="Proteomes" id="UP001218188">
    <property type="component" value="Unassembled WGS sequence"/>
</dbReference>
<dbReference type="InterPro" id="IPR036396">
    <property type="entry name" value="Cyt_P450_sf"/>
</dbReference>
<evidence type="ECO:0000256" key="9">
    <source>
        <dbReference type="PIRSR" id="PIRSR602401-1"/>
    </source>
</evidence>
<dbReference type="PRINTS" id="PR00385">
    <property type="entry name" value="P450"/>
</dbReference>